<feature type="region of interest" description="Disordered" evidence="1">
    <location>
        <begin position="351"/>
        <end position="370"/>
    </location>
</feature>
<feature type="compositionally biased region" description="Basic and acidic residues" evidence="1">
    <location>
        <begin position="237"/>
        <end position="256"/>
    </location>
</feature>
<keyword evidence="3" id="KW-1185">Reference proteome</keyword>
<accession>A0A6A5UX27</accession>
<organism evidence="2 3">
    <name type="scientific">Bimuria novae-zelandiae CBS 107.79</name>
    <dbReference type="NCBI Taxonomy" id="1447943"/>
    <lineage>
        <taxon>Eukaryota</taxon>
        <taxon>Fungi</taxon>
        <taxon>Dikarya</taxon>
        <taxon>Ascomycota</taxon>
        <taxon>Pezizomycotina</taxon>
        <taxon>Dothideomycetes</taxon>
        <taxon>Pleosporomycetidae</taxon>
        <taxon>Pleosporales</taxon>
        <taxon>Massarineae</taxon>
        <taxon>Didymosphaeriaceae</taxon>
        <taxon>Bimuria</taxon>
    </lineage>
</organism>
<feature type="compositionally biased region" description="Acidic residues" evidence="1">
    <location>
        <begin position="614"/>
        <end position="624"/>
    </location>
</feature>
<feature type="compositionally biased region" description="Polar residues" evidence="1">
    <location>
        <begin position="301"/>
        <end position="320"/>
    </location>
</feature>
<sequence length="916" mass="97334">MDHWGDPWADDADANTNAANLTAPPKVAQSGRESRSPGLKPAPIVLNGFLDDAGWGSNAWARTPSPGREEDGMDWAAGGSGVRHTRGWGTHGAQEEEEIKQGRNDEDGFSAWTSAPPQADEEGHNSADADVNGLALAPGWDVPSTPAEEEQREIHAVDTGNEWSRIEEEVEESKGVENGVSEASDSATTIQADDAPARSEEELAASIHREDDTSTRSSESPSEGSHNEAATESPRTSVEEERTAGKSVEAAHDGAEKASVIGQPEEHSEGDKQEMEDEFGDFEDEIVQEEVATQLDLEPPQRQQDATSKGTENDAASNLQDAAPAASANLPSGSIGSFVLDSKLMAELFPPTKDIPELEDPPDDPISSTSTRKAWYRLTRKQTMREYNYGAVDDNYIRVTWNTSHIRQEASNTVARWVNEDRIAGRGPGARASFFWDSTAPPDMKAHEALHARQKSSVSASKTVRPVSQIVPPLSTNTPAAFNWSSPSTVAAPDGLGVRATSSPITAKHSAVTKLQRQSGRAASLDLSPRPKEPAPHKRTSTATHFPNVMPPPASSLQAAFIQASPSADLDPWASATTPSPIAPIPAPNSEQSDPWAALGVLDTGHPPKQDNTPLDDEDDDWGEMVESPAVSAIQTPVSTVHPPIGGIPEPIARSNTASTTSKTSVSGRSSPFQPPPPTIGPVHPSPIVRLKSTISPTSAVFKPNALVPTDSEQRIGPHLLKPTNRSREATPERTKTLPVQMPTMDEVLGAAPTPEAPKEEQEEDGSSSVPTTPITALPPQSAEPRNESLSTSQTPPPGPAPSSSPLPFPSLDEPNWADTADFSIFESALPPSNAVPPPAAHPDPADPGALFDSPVPSDQEPPAPFARPAPRPLTPAATQLLTGATSSAQRRKAEEDDMVAQIVGGLPDLSYMLRW</sequence>
<feature type="compositionally biased region" description="Low complexity" evidence="1">
    <location>
        <begin position="875"/>
        <end position="886"/>
    </location>
</feature>
<feature type="compositionally biased region" description="Basic and acidic residues" evidence="1">
    <location>
        <begin position="264"/>
        <end position="273"/>
    </location>
</feature>
<name>A0A6A5UX27_9PLEO</name>
<feature type="compositionally biased region" description="Polar residues" evidence="1">
    <location>
        <begin position="221"/>
        <end position="236"/>
    </location>
</feature>
<feature type="compositionally biased region" description="Basic and acidic residues" evidence="1">
    <location>
        <begin position="164"/>
        <end position="175"/>
    </location>
</feature>
<feature type="compositionally biased region" description="Basic and acidic residues" evidence="1">
    <location>
        <begin position="195"/>
        <end position="214"/>
    </location>
</feature>
<evidence type="ECO:0000313" key="2">
    <source>
        <dbReference type="EMBL" id="KAF1967436.1"/>
    </source>
</evidence>
<protein>
    <submittedName>
        <fullName evidence="2">Uncharacterized protein</fullName>
    </submittedName>
</protein>
<dbReference type="Proteomes" id="UP000800036">
    <property type="component" value="Unassembled WGS sequence"/>
</dbReference>
<dbReference type="EMBL" id="ML976732">
    <property type="protein sequence ID" value="KAF1967436.1"/>
    <property type="molecule type" value="Genomic_DNA"/>
</dbReference>
<feature type="compositionally biased region" description="Basic and acidic residues" evidence="1">
    <location>
        <begin position="726"/>
        <end position="736"/>
    </location>
</feature>
<feature type="compositionally biased region" description="Pro residues" evidence="1">
    <location>
        <begin position="860"/>
        <end position="874"/>
    </location>
</feature>
<evidence type="ECO:0000313" key="3">
    <source>
        <dbReference type="Proteomes" id="UP000800036"/>
    </source>
</evidence>
<evidence type="ECO:0000256" key="1">
    <source>
        <dbReference type="SAM" id="MobiDB-lite"/>
    </source>
</evidence>
<feature type="compositionally biased region" description="Acidic residues" evidence="1">
    <location>
        <begin position="274"/>
        <end position="288"/>
    </location>
</feature>
<feature type="compositionally biased region" description="Pro residues" evidence="1">
    <location>
        <begin position="795"/>
        <end position="809"/>
    </location>
</feature>
<feature type="region of interest" description="Disordered" evidence="1">
    <location>
        <begin position="504"/>
        <end position="554"/>
    </location>
</feature>
<feature type="region of interest" description="Disordered" evidence="1">
    <location>
        <begin position="702"/>
        <end position="896"/>
    </location>
</feature>
<feature type="compositionally biased region" description="Low complexity" evidence="1">
    <location>
        <begin position="14"/>
        <end position="23"/>
    </location>
</feature>
<feature type="region of interest" description="Disordered" evidence="1">
    <location>
        <begin position="568"/>
        <end position="689"/>
    </location>
</feature>
<proteinExistence type="predicted"/>
<feature type="region of interest" description="Disordered" evidence="1">
    <location>
        <begin position="1"/>
        <end position="333"/>
    </location>
</feature>
<dbReference type="OrthoDB" id="3941134at2759"/>
<reference evidence="2" key="1">
    <citation type="journal article" date="2020" name="Stud. Mycol.">
        <title>101 Dothideomycetes genomes: a test case for predicting lifestyles and emergence of pathogens.</title>
        <authorList>
            <person name="Haridas S."/>
            <person name="Albert R."/>
            <person name="Binder M."/>
            <person name="Bloem J."/>
            <person name="Labutti K."/>
            <person name="Salamov A."/>
            <person name="Andreopoulos B."/>
            <person name="Baker S."/>
            <person name="Barry K."/>
            <person name="Bills G."/>
            <person name="Bluhm B."/>
            <person name="Cannon C."/>
            <person name="Castanera R."/>
            <person name="Culley D."/>
            <person name="Daum C."/>
            <person name="Ezra D."/>
            <person name="Gonzalez J."/>
            <person name="Henrissat B."/>
            <person name="Kuo A."/>
            <person name="Liang C."/>
            <person name="Lipzen A."/>
            <person name="Lutzoni F."/>
            <person name="Magnuson J."/>
            <person name="Mondo S."/>
            <person name="Nolan M."/>
            <person name="Ohm R."/>
            <person name="Pangilinan J."/>
            <person name="Park H.-J."/>
            <person name="Ramirez L."/>
            <person name="Alfaro M."/>
            <person name="Sun H."/>
            <person name="Tritt A."/>
            <person name="Yoshinaga Y."/>
            <person name="Zwiers L.-H."/>
            <person name="Turgeon B."/>
            <person name="Goodwin S."/>
            <person name="Spatafora J."/>
            <person name="Crous P."/>
            <person name="Grigoriev I."/>
        </authorList>
    </citation>
    <scope>NUCLEOTIDE SEQUENCE</scope>
    <source>
        <strain evidence="2">CBS 107.79</strain>
    </source>
</reference>
<gene>
    <name evidence="2" type="ORF">BU23DRAFT_573181</name>
</gene>
<feature type="compositionally biased region" description="Polar residues" evidence="1">
    <location>
        <begin position="654"/>
        <end position="672"/>
    </location>
</feature>
<dbReference type="AlphaFoldDB" id="A0A6A5UX27"/>